<proteinExistence type="predicted"/>
<dbReference type="EMBL" id="MU858210">
    <property type="protein sequence ID" value="KAK4209299.1"/>
    <property type="molecule type" value="Genomic_DNA"/>
</dbReference>
<accession>A0AAN6XYJ6</accession>
<dbReference type="AlphaFoldDB" id="A0AAN6XYJ6"/>
<gene>
    <name evidence="2" type="ORF">QBC37DRAFT_294900</name>
</gene>
<protein>
    <recommendedName>
        <fullName evidence="1">SnoaL-like domain-containing protein</fullName>
    </recommendedName>
</protein>
<dbReference type="Gene3D" id="3.10.450.50">
    <property type="match status" value="1"/>
</dbReference>
<reference evidence="2" key="1">
    <citation type="journal article" date="2023" name="Mol. Phylogenet. Evol.">
        <title>Genome-scale phylogeny and comparative genomics of the fungal order Sordariales.</title>
        <authorList>
            <person name="Hensen N."/>
            <person name="Bonometti L."/>
            <person name="Westerberg I."/>
            <person name="Brannstrom I.O."/>
            <person name="Guillou S."/>
            <person name="Cros-Aarteil S."/>
            <person name="Calhoun S."/>
            <person name="Haridas S."/>
            <person name="Kuo A."/>
            <person name="Mondo S."/>
            <person name="Pangilinan J."/>
            <person name="Riley R."/>
            <person name="LaButti K."/>
            <person name="Andreopoulos B."/>
            <person name="Lipzen A."/>
            <person name="Chen C."/>
            <person name="Yan M."/>
            <person name="Daum C."/>
            <person name="Ng V."/>
            <person name="Clum A."/>
            <person name="Steindorff A."/>
            <person name="Ohm R.A."/>
            <person name="Martin F."/>
            <person name="Silar P."/>
            <person name="Natvig D.O."/>
            <person name="Lalanne C."/>
            <person name="Gautier V."/>
            <person name="Ament-Velasquez S.L."/>
            <person name="Kruys A."/>
            <person name="Hutchinson M.I."/>
            <person name="Powell A.J."/>
            <person name="Barry K."/>
            <person name="Miller A.N."/>
            <person name="Grigoriev I.V."/>
            <person name="Debuchy R."/>
            <person name="Gladieux P."/>
            <person name="Hiltunen Thoren M."/>
            <person name="Johannesson H."/>
        </authorList>
    </citation>
    <scope>NUCLEOTIDE SEQUENCE</scope>
    <source>
        <strain evidence="2">PSN293</strain>
    </source>
</reference>
<organism evidence="2 3">
    <name type="scientific">Rhypophila decipiens</name>
    <dbReference type="NCBI Taxonomy" id="261697"/>
    <lineage>
        <taxon>Eukaryota</taxon>
        <taxon>Fungi</taxon>
        <taxon>Dikarya</taxon>
        <taxon>Ascomycota</taxon>
        <taxon>Pezizomycotina</taxon>
        <taxon>Sordariomycetes</taxon>
        <taxon>Sordariomycetidae</taxon>
        <taxon>Sordariales</taxon>
        <taxon>Naviculisporaceae</taxon>
        <taxon>Rhypophila</taxon>
    </lineage>
</organism>
<evidence type="ECO:0000313" key="2">
    <source>
        <dbReference type="EMBL" id="KAK4209299.1"/>
    </source>
</evidence>
<comment type="caution">
    <text evidence="2">The sequence shown here is derived from an EMBL/GenBank/DDBJ whole genome shotgun (WGS) entry which is preliminary data.</text>
</comment>
<dbReference type="SUPFAM" id="SSF54427">
    <property type="entry name" value="NTF2-like"/>
    <property type="match status" value="1"/>
</dbReference>
<sequence>MAQRDRSATAALLEYLYQDLSRISEIASKDIVLHAADRDLSSPPKQPLKGIQSVQAHEDALIAATGGTLVMDVQSIEANQHFGAVLGVLRATKPGGQDLAVPFCGVWRFLDGKAVEHWENAADPMALEKWLMG</sequence>
<keyword evidence="3" id="KW-1185">Reference proteome</keyword>
<feature type="domain" description="SnoaL-like" evidence="1">
    <location>
        <begin position="18"/>
        <end position="117"/>
    </location>
</feature>
<dbReference type="Pfam" id="PF12680">
    <property type="entry name" value="SnoaL_2"/>
    <property type="match status" value="1"/>
</dbReference>
<evidence type="ECO:0000259" key="1">
    <source>
        <dbReference type="Pfam" id="PF12680"/>
    </source>
</evidence>
<dbReference type="InterPro" id="IPR037401">
    <property type="entry name" value="SnoaL-like"/>
</dbReference>
<dbReference type="InterPro" id="IPR032710">
    <property type="entry name" value="NTF2-like_dom_sf"/>
</dbReference>
<name>A0AAN6XYJ6_9PEZI</name>
<reference evidence="2" key="2">
    <citation type="submission" date="2023-05" db="EMBL/GenBank/DDBJ databases">
        <authorList>
            <consortium name="Lawrence Berkeley National Laboratory"/>
            <person name="Steindorff A."/>
            <person name="Hensen N."/>
            <person name="Bonometti L."/>
            <person name="Westerberg I."/>
            <person name="Brannstrom I.O."/>
            <person name="Guillou S."/>
            <person name="Cros-Aarteil S."/>
            <person name="Calhoun S."/>
            <person name="Haridas S."/>
            <person name="Kuo A."/>
            <person name="Mondo S."/>
            <person name="Pangilinan J."/>
            <person name="Riley R."/>
            <person name="Labutti K."/>
            <person name="Andreopoulos B."/>
            <person name="Lipzen A."/>
            <person name="Chen C."/>
            <person name="Yanf M."/>
            <person name="Daum C."/>
            <person name="Ng V."/>
            <person name="Clum A."/>
            <person name="Ohm R."/>
            <person name="Martin F."/>
            <person name="Silar P."/>
            <person name="Natvig D."/>
            <person name="Lalanne C."/>
            <person name="Gautier V."/>
            <person name="Ament-Velasquez S.L."/>
            <person name="Kruys A."/>
            <person name="Hutchinson M.I."/>
            <person name="Powell A.J."/>
            <person name="Barry K."/>
            <person name="Miller A.N."/>
            <person name="Grigoriev I.V."/>
            <person name="Debuchy R."/>
            <person name="Gladieux P."/>
            <person name="Thoren M.H."/>
            <person name="Johannesson H."/>
        </authorList>
    </citation>
    <scope>NUCLEOTIDE SEQUENCE</scope>
    <source>
        <strain evidence="2">PSN293</strain>
    </source>
</reference>
<dbReference type="Proteomes" id="UP001301769">
    <property type="component" value="Unassembled WGS sequence"/>
</dbReference>
<evidence type="ECO:0000313" key="3">
    <source>
        <dbReference type="Proteomes" id="UP001301769"/>
    </source>
</evidence>